<feature type="compositionally biased region" description="Basic and acidic residues" evidence="4">
    <location>
        <begin position="1208"/>
        <end position="1218"/>
    </location>
</feature>
<evidence type="ECO:0000256" key="4">
    <source>
        <dbReference type="SAM" id="MobiDB-lite"/>
    </source>
</evidence>
<dbReference type="GO" id="GO:0043531">
    <property type="term" value="F:ADP binding"/>
    <property type="evidence" value="ECO:0007669"/>
    <property type="project" value="InterPro"/>
</dbReference>
<keyword evidence="1" id="KW-0677">Repeat</keyword>
<dbReference type="SMART" id="SM00255">
    <property type="entry name" value="TIR"/>
    <property type="match status" value="1"/>
</dbReference>
<dbReference type="InterPro" id="IPR058546">
    <property type="entry name" value="RPS4B/Roq1-like_LRR"/>
</dbReference>
<evidence type="ECO:0000256" key="2">
    <source>
        <dbReference type="ARBA" id="ARBA00022821"/>
    </source>
</evidence>
<feature type="compositionally biased region" description="Acidic residues" evidence="4">
    <location>
        <begin position="1135"/>
        <end position="1155"/>
    </location>
</feature>
<feature type="region of interest" description="Disordered" evidence="4">
    <location>
        <begin position="1135"/>
        <end position="1218"/>
    </location>
</feature>
<dbReference type="GO" id="GO:0006952">
    <property type="term" value="P:defense response"/>
    <property type="evidence" value="ECO:0007669"/>
    <property type="project" value="InterPro"/>
</dbReference>
<dbReference type="Proteomes" id="UP000811246">
    <property type="component" value="Chromosome 16"/>
</dbReference>
<dbReference type="AlphaFoldDB" id="A0A922A7F9"/>
<evidence type="ECO:0000313" key="7">
    <source>
        <dbReference type="Proteomes" id="UP000811246"/>
    </source>
</evidence>
<evidence type="ECO:0000256" key="1">
    <source>
        <dbReference type="ARBA" id="ARBA00022737"/>
    </source>
</evidence>
<keyword evidence="3" id="KW-0520">NAD</keyword>
<dbReference type="EMBL" id="CM031840">
    <property type="protein sequence ID" value="KAG6673431.1"/>
    <property type="molecule type" value="Genomic_DNA"/>
</dbReference>
<comment type="caution">
    <text evidence="6">The sequence shown here is derived from an EMBL/GenBank/DDBJ whole genome shotgun (WGS) entry which is preliminary data.</text>
</comment>
<proteinExistence type="predicted"/>
<dbReference type="FunFam" id="3.40.50.10140:FF:000007">
    <property type="entry name" value="Disease resistance protein (TIR-NBS-LRR class)"/>
    <property type="match status" value="1"/>
</dbReference>
<name>A0A922A7F9_CARIL</name>
<evidence type="ECO:0000256" key="3">
    <source>
        <dbReference type="ARBA" id="ARBA00023027"/>
    </source>
</evidence>
<dbReference type="Pfam" id="PF00931">
    <property type="entry name" value="NB-ARC"/>
    <property type="match status" value="1"/>
</dbReference>
<organism evidence="6 7">
    <name type="scientific">Carya illinoinensis</name>
    <name type="common">Pecan</name>
    <dbReference type="NCBI Taxonomy" id="32201"/>
    <lineage>
        <taxon>Eukaryota</taxon>
        <taxon>Viridiplantae</taxon>
        <taxon>Streptophyta</taxon>
        <taxon>Embryophyta</taxon>
        <taxon>Tracheophyta</taxon>
        <taxon>Spermatophyta</taxon>
        <taxon>Magnoliopsida</taxon>
        <taxon>eudicotyledons</taxon>
        <taxon>Gunneridae</taxon>
        <taxon>Pentapetalae</taxon>
        <taxon>rosids</taxon>
        <taxon>fabids</taxon>
        <taxon>Fagales</taxon>
        <taxon>Juglandaceae</taxon>
        <taxon>Carya</taxon>
    </lineage>
</organism>
<dbReference type="Pfam" id="PF01582">
    <property type="entry name" value="TIR"/>
    <property type="match status" value="1"/>
</dbReference>
<dbReference type="PANTHER" id="PTHR11017">
    <property type="entry name" value="LEUCINE-RICH REPEAT-CONTAINING PROTEIN"/>
    <property type="match status" value="1"/>
</dbReference>
<protein>
    <recommendedName>
        <fullName evidence="5">TIR domain-containing protein</fullName>
    </recommendedName>
</protein>
<dbReference type="GO" id="GO:0007165">
    <property type="term" value="P:signal transduction"/>
    <property type="evidence" value="ECO:0007669"/>
    <property type="project" value="InterPro"/>
</dbReference>
<dbReference type="InterPro" id="IPR044974">
    <property type="entry name" value="Disease_R_plants"/>
</dbReference>
<sequence>MAFRTSPSSSSSLFSAPKWSYDVFLSFIGEDTRNTFVAHLYSALKHQGIHTYIDEKDLERGETISPTLLKVIEESMISIIVLSSNYASSSWCLEELTQILECKKTKQQIVLPVFYHVDSSEVRKQQGSFGEALAKHQERFKEDPKVQRWKEALQEVGSLAGEHLEDGNECEFMHKIIQWVDSKIVKSTYKLDIAEYPIGLESRLKDLNTKLRIGRNDTTLVIGIYGIGGVGKTTIAKAVFNSIGQQFEARCFLENVREISCQVNGLVKLQEELLRKLLGNSGSFDIGSVGGTNDIKHRLCSKRILLILDDVNESCQLQGLAGDKNWFGPGSRIVITTRDQRLLTCHNQVDSTYEVQGLDDNQAIQLFSWHAFKRDRPVESYVELTKRIIDYAKGLPLALTVLGSALYDRSIQEWKSELEKYERSPHQDIYKILKISYDGLDDDEKNIFRDIACFFKGKSVEYVTKILDSCRFSSSSGIPKLQEKCLININHYDHCVEMHDLLQEMGKEIVRQESKEAGERSRLWFHEDIRHVLEDNTATNKIEAMLLDFPVGHDKIDLHPEAFGKMSNLRLFINENAQFSTGPNYLSNQIRLLDWAHYPSSSLPSNFRGDNLVEFQMSHSLIKELGGLKFKNLTDMQLRKCEFITRIPDLSSSRNLKNLDLKGCSNLVEIHHSVGLLDKLKSFYVMGCRKLRILPKRFKLRSLRNFDFDHCSSLEDFPEIECEMEFLADLSFTGTSIKKLPSSIENFKGLISLYIYFCSIIELPSSIVNLPLLSILCARGRCDPLRSVCIVKVDGYSQPINIGKVEEEDGIQSTSSIVTTGKYETASTTPTNSSIFNDASSSSGAIWKSLGMLELDYCLSESNLFTYINYFPALHSLNLSKSDIVIFPTNQGIRFPRLKYLILNGCKKLEKILPFSSRMNHVEANGCTSLESFAPPSEILTERYSWYFYHDLVIQLQGCHKLLAIPSWEEGLQSLAYRLFDLQRIISIIFPRMRIPSWFSYRMEAHDSNLCEIDINPPHHLNGKDEIIVIYVVCGFRSVGIIKPRGFRSVGMIEPTIKMYSKIHVQVLDGSDWRDLWSESMNFGRDVSEYVWMHVTIYQKKVDISRFRIKYESEVMAFRSVGIHFLKKHSSISELENDELENDNENPNEDLELEKDDGNPNEIFGKRRRDDEYDCNVEPNRCPQQKRSHSSTMGITITELENEDEYPNEDKDLEFKLA</sequence>
<dbReference type="Pfam" id="PF23286">
    <property type="entry name" value="LRR_13"/>
    <property type="match status" value="1"/>
</dbReference>
<accession>A0A922A7F9</accession>
<reference evidence="6" key="1">
    <citation type="submission" date="2021-01" db="EMBL/GenBank/DDBJ databases">
        <authorList>
            <person name="Lovell J.T."/>
            <person name="Bentley N."/>
            <person name="Bhattarai G."/>
            <person name="Jenkins J.W."/>
            <person name="Sreedasyam A."/>
            <person name="Alarcon Y."/>
            <person name="Bock C."/>
            <person name="Boston L."/>
            <person name="Carlson J."/>
            <person name="Cervantes K."/>
            <person name="Clermont K."/>
            <person name="Krom N."/>
            <person name="Kubenka K."/>
            <person name="Mamidi S."/>
            <person name="Mattison C."/>
            <person name="Monteros M."/>
            <person name="Pisani C."/>
            <person name="Plott C."/>
            <person name="Rajasekar S."/>
            <person name="Rhein H.S."/>
            <person name="Rohla C."/>
            <person name="Song M."/>
            <person name="Hilaire R.S."/>
            <person name="Shu S."/>
            <person name="Wells L."/>
            <person name="Wang X."/>
            <person name="Webber J."/>
            <person name="Heerema R.J."/>
            <person name="Klein P."/>
            <person name="Conner P."/>
            <person name="Grauke L."/>
            <person name="Grimwood J."/>
            <person name="Schmutz J."/>
            <person name="Randall J.J."/>
        </authorList>
    </citation>
    <scope>NUCLEOTIDE SEQUENCE</scope>
    <source>
        <tissue evidence="6">Leaf</tissue>
    </source>
</reference>
<evidence type="ECO:0000259" key="5">
    <source>
        <dbReference type="PROSITE" id="PS50104"/>
    </source>
</evidence>
<gene>
    <name evidence="6" type="ORF">I3842_16G112100</name>
</gene>
<dbReference type="InterPro" id="IPR058192">
    <property type="entry name" value="WHD_ROQ1-like"/>
</dbReference>
<dbReference type="Pfam" id="PF23282">
    <property type="entry name" value="WHD_ROQ1"/>
    <property type="match status" value="1"/>
</dbReference>
<evidence type="ECO:0000313" key="6">
    <source>
        <dbReference type="EMBL" id="KAG6673431.1"/>
    </source>
</evidence>
<dbReference type="PROSITE" id="PS50104">
    <property type="entry name" value="TIR"/>
    <property type="match status" value="1"/>
</dbReference>
<dbReference type="InterPro" id="IPR000157">
    <property type="entry name" value="TIR_dom"/>
</dbReference>
<keyword evidence="2" id="KW-0611">Plant defense</keyword>
<dbReference type="InterPro" id="IPR002182">
    <property type="entry name" value="NB-ARC"/>
</dbReference>
<feature type="domain" description="TIR" evidence="5">
    <location>
        <begin position="19"/>
        <end position="184"/>
    </location>
</feature>
<dbReference type="PANTHER" id="PTHR11017:SF570">
    <property type="entry name" value="DISEASE RESISTANCE PROTEIN (TIR-NBS CLASS)-RELATED"/>
    <property type="match status" value="1"/>
</dbReference>